<protein>
    <submittedName>
        <fullName evidence="1">Uncharacterized protein</fullName>
    </submittedName>
</protein>
<dbReference type="EMBL" id="CP086717">
    <property type="protein sequence ID" value="WOO81773.1"/>
    <property type="molecule type" value="Genomic_DNA"/>
</dbReference>
<dbReference type="GeneID" id="87808523"/>
<dbReference type="AlphaFoldDB" id="A0AAF0YE01"/>
<organism evidence="1 2">
    <name type="scientific">Vanrija pseudolonga</name>
    <dbReference type="NCBI Taxonomy" id="143232"/>
    <lineage>
        <taxon>Eukaryota</taxon>
        <taxon>Fungi</taxon>
        <taxon>Dikarya</taxon>
        <taxon>Basidiomycota</taxon>
        <taxon>Agaricomycotina</taxon>
        <taxon>Tremellomycetes</taxon>
        <taxon>Trichosporonales</taxon>
        <taxon>Trichosporonaceae</taxon>
        <taxon>Vanrija</taxon>
    </lineage>
</organism>
<reference evidence="1" key="1">
    <citation type="submission" date="2023-10" db="EMBL/GenBank/DDBJ databases">
        <authorList>
            <person name="Noh H."/>
        </authorList>
    </citation>
    <scope>NUCLEOTIDE SEQUENCE</scope>
    <source>
        <strain evidence="1">DUCC4014</strain>
    </source>
</reference>
<keyword evidence="2" id="KW-1185">Reference proteome</keyword>
<proteinExistence type="predicted"/>
<name>A0AAF0YE01_9TREE</name>
<accession>A0AAF0YE01</accession>
<sequence length="284" mass="33010">MAIIDHSSFPTIIDDIFDYTDRGTKLTFSATCHQYRRKVNHAALHHVSWLFFFTTPSCTRGMEFIPQVVKVLDLGGTTLTYATRRCLTLVQRDRFRALETIRRAPPTVPPNLVVKKNHYRLPDVRTVVDYIDLDDVRDWHWRGINLQSCREQHILHLRWEEGKTPAFPEHHFAHFPSRHIKCTVVLWPTPYTPWPPTATGSAAPIHSYIEHLYHRVIGHSLTIVAPASVPIGINLTATNIPIVYVAYDDWCETLGHEKDVLSEWIRWPDYCEFHRRSVSVDQEN</sequence>
<gene>
    <name evidence="1" type="ORF">LOC62_04G005294</name>
</gene>
<evidence type="ECO:0000313" key="1">
    <source>
        <dbReference type="EMBL" id="WOO81773.1"/>
    </source>
</evidence>
<dbReference type="RefSeq" id="XP_062627805.1">
    <property type="nucleotide sequence ID" value="XM_062771821.1"/>
</dbReference>
<dbReference type="Proteomes" id="UP000827549">
    <property type="component" value="Chromosome 4"/>
</dbReference>
<evidence type="ECO:0000313" key="2">
    <source>
        <dbReference type="Proteomes" id="UP000827549"/>
    </source>
</evidence>